<dbReference type="EMBL" id="OIVN01000479">
    <property type="protein sequence ID" value="SPC80891.1"/>
    <property type="molecule type" value="Genomic_DNA"/>
</dbReference>
<name>A0A2N9F1W9_FAGSY</name>
<protein>
    <submittedName>
        <fullName evidence="2">Uncharacterized protein</fullName>
    </submittedName>
</protein>
<feature type="region of interest" description="Disordered" evidence="1">
    <location>
        <begin position="70"/>
        <end position="111"/>
    </location>
</feature>
<accession>A0A2N9F1W9</accession>
<dbReference type="AlphaFoldDB" id="A0A2N9F1W9"/>
<evidence type="ECO:0000256" key="1">
    <source>
        <dbReference type="SAM" id="MobiDB-lite"/>
    </source>
</evidence>
<proteinExistence type="predicted"/>
<evidence type="ECO:0000313" key="2">
    <source>
        <dbReference type="EMBL" id="SPC80891.1"/>
    </source>
</evidence>
<feature type="compositionally biased region" description="Low complexity" evidence="1">
    <location>
        <begin position="77"/>
        <end position="92"/>
    </location>
</feature>
<reference evidence="2" key="1">
    <citation type="submission" date="2018-02" db="EMBL/GenBank/DDBJ databases">
        <authorList>
            <person name="Cohen D.B."/>
            <person name="Kent A.D."/>
        </authorList>
    </citation>
    <scope>NUCLEOTIDE SEQUENCE</scope>
</reference>
<gene>
    <name evidence="2" type="ORF">FSB_LOCUS8773</name>
</gene>
<sequence>MGGVAFDNVQFRLGGEIDRLQLEVICLGAVLDGSKARFVVARVQWERERDDLSHSHDEVVRQLQEHLARMSTLGTAPTDGTSTSTQGPTSSPELNFKGWLSGDFDGIDPLD</sequence>
<organism evidence="2">
    <name type="scientific">Fagus sylvatica</name>
    <name type="common">Beechnut</name>
    <dbReference type="NCBI Taxonomy" id="28930"/>
    <lineage>
        <taxon>Eukaryota</taxon>
        <taxon>Viridiplantae</taxon>
        <taxon>Streptophyta</taxon>
        <taxon>Embryophyta</taxon>
        <taxon>Tracheophyta</taxon>
        <taxon>Spermatophyta</taxon>
        <taxon>Magnoliopsida</taxon>
        <taxon>eudicotyledons</taxon>
        <taxon>Gunneridae</taxon>
        <taxon>Pentapetalae</taxon>
        <taxon>rosids</taxon>
        <taxon>fabids</taxon>
        <taxon>Fagales</taxon>
        <taxon>Fagaceae</taxon>
        <taxon>Fagus</taxon>
    </lineage>
</organism>